<sequence length="169" mass="17888">MAPRTPVGNIPIPAVGEFAPLSTPHRACRTPLPSNPARAHSNCLDLSLGFLAISRRLGVRRLSPFPLGQNMAAIGKYTAQCPRSLSSAPSTQPRSSSPLPPDRARARACSARAGVSAQVKCTRRTSLPVRGRVGPLQAHVSVCQTWPTVPLLSAHKGPVLRSACRTMSS</sequence>
<reference evidence="2 3" key="1">
    <citation type="journal article" date="2014" name="PLoS Genet.">
        <title>Analysis of the Phlebiopsis gigantea genome, transcriptome and secretome provides insight into its pioneer colonization strategies of wood.</title>
        <authorList>
            <person name="Hori C."/>
            <person name="Ishida T."/>
            <person name="Igarashi K."/>
            <person name="Samejima M."/>
            <person name="Suzuki H."/>
            <person name="Master E."/>
            <person name="Ferreira P."/>
            <person name="Ruiz-Duenas F.J."/>
            <person name="Held B."/>
            <person name="Canessa P."/>
            <person name="Larrondo L.F."/>
            <person name="Schmoll M."/>
            <person name="Druzhinina I.S."/>
            <person name="Kubicek C.P."/>
            <person name="Gaskell J.A."/>
            <person name="Kersten P."/>
            <person name="St John F."/>
            <person name="Glasner J."/>
            <person name="Sabat G."/>
            <person name="Splinter BonDurant S."/>
            <person name="Syed K."/>
            <person name="Yadav J."/>
            <person name="Mgbeahuruike A.C."/>
            <person name="Kovalchuk A."/>
            <person name="Asiegbu F.O."/>
            <person name="Lackner G."/>
            <person name="Hoffmeister D."/>
            <person name="Rencoret J."/>
            <person name="Gutierrez A."/>
            <person name="Sun H."/>
            <person name="Lindquist E."/>
            <person name="Barry K."/>
            <person name="Riley R."/>
            <person name="Grigoriev I.V."/>
            <person name="Henrissat B."/>
            <person name="Kues U."/>
            <person name="Berka R.M."/>
            <person name="Martinez A.T."/>
            <person name="Covert S.F."/>
            <person name="Blanchette R.A."/>
            <person name="Cullen D."/>
        </authorList>
    </citation>
    <scope>NUCLEOTIDE SEQUENCE [LARGE SCALE GENOMIC DNA]</scope>
    <source>
        <strain evidence="2 3">11061_1 CR5-6</strain>
    </source>
</reference>
<evidence type="ECO:0000313" key="2">
    <source>
        <dbReference type="EMBL" id="KIP03818.1"/>
    </source>
</evidence>
<protein>
    <submittedName>
        <fullName evidence="2">Uncharacterized protein</fullName>
    </submittedName>
</protein>
<dbReference type="Proteomes" id="UP000053257">
    <property type="component" value="Unassembled WGS sequence"/>
</dbReference>
<organism evidence="2 3">
    <name type="scientific">Phlebiopsis gigantea (strain 11061_1 CR5-6)</name>
    <name type="common">White-rot fungus</name>
    <name type="synonym">Peniophora gigantea</name>
    <dbReference type="NCBI Taxonomy" id="745531"/>
    <lineage>
        <taxon>Eukaryota</taxon>
        <taxon>Fungi</taxon>
        <taxon>Dikarya</taxon>
        <taxon>Basidiomycota</taxon>
        <taxon>Agaricomycotina</taxon>
        <taxon>Agaricomycetes</taxon>
        <taxon>Polyporales</taxon>
        <taxon>Phanerochaetaceae</taxon>
        <taxon>Phlebiopsis</taxon>
    </lineage>
</organism>
<name>A0A0C3PEG7_PHLG1</name>
<evidence type="ECO:0000256" key="1">
    <source>
        <dbReference type="SAM" id="MobiDB-lite"/>
    </source>
</evidence>
<feature type="region of interest" description="Disordered" evidence="1">
    <location>
        <begin position="83"/>
        <end position="105"/>
    </location>
</feature>
<dbReference type="HOGENOM" id="CLU_1579086_0_0_1"/>
<feature type="compositionally biased region" description="Low complexity" evidence="1">
    <location>
        <begin position="84"/>
        <end position="97"/>
    </location>
</feature>
<proteinExistence type="predicted"/>
<dbReference type="AlphaFoldDB" id="A0A0C3PEG7"/>
<keyword evidence="3" id="KW-1185">Reference proteome</keyword>
<gene>
    <name evidence="2" type="ORF">PHLGIDRAFT_224187</name>
</gene>
<accession>A0A0C3PEG7</accession>
<dbReference type="EMBL" id="KN840599">
    <property type="protein sequence ID" value="KIP03818.1"/>
    <property type="molecule type" value="Genomic_DNA"/>
</dbReference>
<evidence type="ECO:0000313" key="3">
    <source>
        <dbReference type="Proteomes" id="UP000053257"/>
    </source>
</evidence>